<protein>
    <recommendedName>
        <fullName evidence="9">Polysaccharide biosynthesis protein C-terminal domain-containing protein</fullName>
    </recommendedName>
</protein>
<dbReference type="STRING" id="1235802.C823_00475"/>
<feature type="transmembrane region" description="Helical" evidence="6">
    <location>
        <begin position="143"/>
        <end position="162"/>
    </location>
</feature>
<feature type="transmembrane region" description="Helical" evidence="6">
    <location>
        <begin position="75"/>
        <end position="96"/>
    </location>
</feature>
<evidence type="ECO:0000313" key="7">
    <source>
        <dbReference type="EMBL" id="EMZ37132.1"/>
    </source>
</evidence>
<organism evidence="7 8">
    <name type="scientific">Eubacterium plexicaudatum ASF492</name>
    <dbReference type="NCBI Taxonomy" id="1235802"/>
    <lineage>
        <taxon>Bacteria</taxon>
        <taxon>Bacillati</taxon>
        <taxon>Bacillota</taxon>
        <taxon>Clostridia</taxon>
        <taxon>Eubacteriales</taxon>
        <taxon>Eubacteriaceae</taxon>
        <taxon>Eubacterium</taxon>
    </lineage>
</organism>
<keyword evidence="8" id="KW-1185">Reference proteome</keyword>
<dbReference type="EMBL" id="AQFT01000014">
    <property type="protein sequence ID" value="EMZ37132.1"/>
    <property type="molecule type" value="Genomic_DNA"/>
</dbReference>
<gene>
    <name evidence="7" type="ORF">C823_00475</name>
</gene>
<dbReference type="HOGENOM" id="CLU_032713_0_0_9"/>
<dbReference type="Proteomes" id="UP000012589">
    <property type="component" value="Unassembled WGS sequence"/>
</dbReference>
<dbReference type="PANTHER" id="PTHR30250:SF11">
    <property type="entry name" value="O-ANTIGEN TRANSPORTER-RELATED"/>
    <property type="match status" value="1"/>
</dbReference>
<feature type="transmembrane region" description="Helical" evidence="6">
    <location>
        <begin position="355"/>
        <end position="373"/>
    </location>
</feature>
<dbReference type="PATRIC" id="fig|1235802.3.peg.498"/>
<accession>N2B632</accession>
<evidence type="ECO:0008006" key="9">
    <source>
        <dbReference type="Google" id="ProtNLM"/>
    </source>
</evidence>
<proteinExistence type="predicted"/>
<feature type="transmembrane region" description="Helical" evidence="6">
    <location>
        <begin position="288"/>
        <end position="314"/>
    </location>
</feature>
<keyword evidence="2" id="KW-1003">Cell membrane</keyword>
<feature type="transmembrane region" description="Helical" evidence="6">
    <location>
        <begin position="34"/>
        <end position="54"/>
    </location>
</feature>
<feature type="transmembrane region" description="Helical" evidence="6">
    <location>
        <begin position="243"/>
        <end position="267"/>
    </location>
</feature>
<dbReference type="eggNOG" id="COG2244">
    <property type="taxonomic scope" value="Bacteria"/>
</dbReference>
<dbReference type="GO" id="GO:0005886">
    <property type="term" value="C:plasma membrane"/>
    <property type="evidence" value="ECO:0007669"/>
    <property type="project" value="UniProtKB-SubCell"/>
</dbReference>
<dbReference type="PANTHER" id="PTHR30250">
    <property type="entry name" value="PST FAMILY PREDICTED COLANIC ACID TRANSPORTER"/>
    <property type="match status" value="1"/>
</dbReference>
<comment type="subcellular location">
    <subcellularLocation>
        <location evidence="1">Cell membrane</location>
        <topology evidence="1">Multi-pass membrane protein</topology>
    </subcellularLocation>
</comment>
<evidence type="ECO:0000256" key="6">
    <source>
        <dbReference type="SAM" id="Phobius"/>
    </source>
</evidence>
<sequence length="406" mass="45078">MKNKNGYVWNSAAGFLNAGEAVLLSMVVTRTNGLADAGVLSMAFATGNLLMTIGKFGIRSYQSTDAEEMFSFSDYFWTRMITIVMMAVAGTLYVFYRIWQKEYGGQKAVVILSFCFIYIIESLEDVFAGFYQQKYAIDTGAKLFIFRWSCILAVCTWELIITKDLCTAAIAGAAAGLMAFCISNPLVFSGFGEKITRLNMEHVKRVLQQCFPLFAASFMTIYVANAPKYAIDRYLTEEVQACYGFVAMPVFVIELLNAFLYQPILVHMALEWKERRIDRLKVRIKRQCLILIGVSGICLLGACFLGIPVLSALYGTDLSAYKTEMLLLLCGGAAYAYAGYFSVLLTIIRKQKIIMSGYAVISVLSFLLSNKLVRHAGAMGAAVLYLLLMTVLAGSFGTALRREMQL</sequence>
<dbReference type="InterPro" id="IPR050833">
    <property type="entry name" value="Poly_Biosynth_Transport"/>
</dbReference>
<dbReference type="OrthoDB" id="3246647at2"/>
<feature type="transmembrane region" description="Helical" evidence="6">
    <location>
        <begin position="7"/>
        <end position="28"/>
    </location>
</feature>
<evidence type="ECO:0000256" key="1">
    <source>
        <dbReference type="ARBA" id="ARBA00004651"/>
    </source>
</evidence>
<evidence type="ECO:0000313" key="8">
    <source>
        <dbReference type="Proteomes" id="UP000012589"/>
    </source>
</evidence>
<keyword evidence="4 6" id="KW-1133">Transmembrane helix</keyword>
<feature type="transmembrane region" description="Helical" evidence="6">
    <location>
        <begin position="108"/>
        <end position="131"/>
    </location>
</feature>
<evidence type="ECO:0000256" key="3">
    <source>
        <dbReference type="ARBA" id="ARBA00022692"/>
    </source>
</evidence>
<reference evidence="7 8" key="1">
    <citation type="journal article" date="2014" name="Genome Announc.">
        <title>Draft genome sequences of the altered schaedler flora, a defined bacterial community from gnotobiotic mice.</title>
        <authorList>
            <person name="Wannemuehler M.J."/>
            <person name="Overstreet A.M."/>
            <person name="Ward D.V."/>
            <person name="Phillips G.J."/>
        </authorList>
    </citation>
    <scope>NUCLEOTIDE SEQUENCE [LARGE SCALE GENOMIC DNA]</scope>
    <source>
        <strain evidence="7 8">ASF492</strain>
    </source>
</reference>
<feature type="transmembrane region" description="Helical" evidence="6">
    <location>
        <begin position="326"/>
        <end position="348"/>
    </location>
</feature>
<evidence type="ECO:0000256" key="2">
    <source>
        <dbReference type="ARBA" id="ARBA00022475"/>
    </source>
</evidence>
<comment type="caution">
    <text evidence="7">The sequence shown here is derived from an EMBL/GenBank/DDBJ whole genome shotgun (WGS) entry which is preliminary data.</text>
</comment>
<feature type="transmembrane region" description="Helical" evidence="6">
    <location>
        <begin position="210"/>
        <end position="231"/>
    </location>
</feature>
<name>N2B632_9FIRM</name>
<evidence type="ECO:0000256" key="4">
    <source>
        <dbReference type="ARBA" id="ARBA00022989"/>
    </source>
</evidence>
<keyword evidence="3 6" id="KW-0812">Transmembrane</keyword>
<feature type="transmembrane region" description="Helical" evidence="6">
    <location>
        <begin position="379"/>
        <end position="400"/>
    </location>
</feature>
<evidence type="ECO:0000256" key="5">
    <source>
        <dbReference type="ARBA" id="ARBA00023136"/>
    </source>
</evidence>
<feature type="transmembrane region" description="Helical" evidence="6">
    <location>
        <begin position="168"/>
        <end position="189"/>
    </location>
</feature>
<dbReference type="AlphaFoldDB" id="N2B632"/>
<keyword evidence="5 6" id="KW-0472">Membrane</keyword>